<sequence>MTPVRSPRGAPFETGVYADTSPSLHLLMIGVELATGSFPSLRMSTPSSPPPAIGAPREVPGANTHPPLRSLDIQTTAEQLCNLDMSRGLLWWHAAGDVLPLQVVNLKPSVPLISVISPQSQAPSGVSTPKRATPGDGTTPDAPLRESCSSSVASSTRGIEGLRQPVVPILAGLHCGLQIGVADGHYGCCSSTPGWVTILGGAPVDRQVVVAVGVGVALVVYKLLLLLSMGVMLTDHDLNSPFDNEILVLFWWLGHPEVRLMEYVMMT</sequence>
<dbReference type="AlphaFoldDB" id="A0A4P9WJR2"/>
<name>A0A4P9WJR2_9FUNG</name>
<protein>
    <submittedName>
        <fullName evidence="3">Uncharacterized protein</fullName>
    </submittedName>
</protein>
<feature type="transmembrane region" description="Helical" evidence="2">
    <location>
        <begin position="208"/>
        <end position="233"/>
    </location>
</feature>
<dbReference type="Proteomes" id="UP000269721">
    <property type="component" value="Unassembled WGS sequence"/>
</dbReference>
<evidence type="ECO:0000256" key="2">
    <source>
        <dbReference type="SAM" id="Phobius"/>
    </source>
</evidence>
<feature type="region of interest" description="Disordered" evidence="1">
    <location>
        <begin position="118"/>
        <end position="156"/>
    </location>
</feature>
<accession>A0A4P9WJR2</accession>
<keyword evidence="2" id="KW-0472">Membrane</keyword>
<keyword evidence="2" id="KW-1133">Transmembrane helix</keyword>
<organism evidence="3 4">
    <name type="scientific">Blyttiomyces helicus</name>
    <dbReference type="NCBI Taxonomy" id="388810"/>
    <lineage>
        <taxon>Eukaryota</taxon>
        <taxon>Fungi</taxon>
        <taxon>Fungi incertae sedis</taxon>
        <taxon>Chytridiomycota</taxon>
        <taxon>Chytridiomycota incertae sedis</taxon>
        <taxon>Chytridiomycetes</taxon>
        <taxon>Chytridiomycetes incertae sedis</taxon>
        <taxon>Blyttiomyces</taxon>
    </lineage>
</organism>
<feature type="compositionally biased region" description="Polar residues" evidence="1">
    <location>
        <begin position="118"/>
        <end position="127"/>
    </location>
</feature>
<feature type="compositionally biased region" description="Polar residues" evidence="1">
    <location>
        <begin position="147"/>
        <end position="156"/>
    </location>
</feature>
<keyword evidence="4" id="KW-1185">Reference proteome</keyword>
<evidence type="ECO:0000256" key="1">
    <source>
        <dbReference type="SAM" id="MobiDB-lite"/>
    </source>
</evidence>
<feature type="region of interest" description="Disordered" evidence="1">
    <location>
        <begin position="41"/>
        <end position="64"/>
    </location>
</feature>
<evidence type="ECO:0000313" key="4">
    <source>
        <dbReference type="Proteomes" id="UP000269721"/>
    </source>
</evidence>
<gene>
    <name evidence="3" type="ORF">BDK51DRAFT_48022</name>
</gene>
<dbReference type="EMBL" id="KZ995094">
    <property type="protein sequence ID" value="RKO91380.1"/>
    <property type="molecule type" value="Genomic_DNA"/>
</dbReference>
<evidence type="ECO:0000313" key="3">
    <source>
        <dbReference type="EMBL" id="RKO91380.1"/>
    </source>
</evidence>
<reference evidence="4" key="1">
    <citation type="journal article" date="2018" name="Nat. Microbiol.">
        <title>Leveraging single-cell genomics to expand the fungal tree of life.</title>
        <authorList>
            <person name="Ahrendt S.R."/>
            <person name="Quandt C.A."/>
            <person name="Ciobanu D."/>
            <person name="Clum A."/>
            <person name="Salamov A."/>
            <person name="Andreopoulos B."/>
            <person name="Cheng J.F."/>
            <person name="Woyke T."/>
            <person name="Pelin A."/>
            <person name="Henrissat B."/>
            <person name="Reynolds N.K."/>
            <person name="Benny G.L."/>
            <person name="Smith M.E."/>
            <person name="James T.Y."/>
            <person name="Grigoriev I.V."/>
        </authorList>
    </citation>
    <scope>NUCLEOTIDE SEQUENCE [LARGE SCALE GENOMIC DNA]</scope>
</reference>
<keyword evidence="2" id="KW-0812">Transmembrane</keyword>
<proteinExistence type="predicted"/>